<keyword evidence="2" id="KW-0328">Glycosyltransferase</keyword>
<feature type="transmembrane region" description="Helical" evidence="4">
    <location>
        <begin position="441"/>
        <end position="464"/>
    </location>
</feature>
<dbReference type="Gene3D" id="3.90.550.10">
    <property type="entry name" value="Spore Coat Polysaccharide Biosynthesis Protein SpsA, Chain A"/>
    <property type="match status" value="1"/>
</dbReference>
<dbReference type="GO" id="GO:0016757">
    <property type="term" value="F:glycosyltransferase activity"/>
    <property type="evidence" value="ECO:0007669"/>
    <property type="project" value="UniProtKB-KW"/>
</dbReference>
<dbReference type="AlphaFoldDB" id="A0A3B1D1L3"/>
<evidence type="ECO:0000256" key="2">
    <source>
        <dbReference type="ARBA" id="ARBA00022676"/>
    </source>
</evidence>
<dbReference type="PANTHER" id="PTHR43179:SF12">
    <property type="entry name" value="GALACTOFURANOSYLTRANSFERASE GLFT2"/>
    <property type="match status" value="1"/>
</dbReference>
<organism evidence="6">
    <name type="scientific">hydrothermal vent metagenome</name>
    <dbReference type="NCBI Taxonomy" id="652676"/>
    <lineage>
        <taxon>unclassified sequences</taxon>
        <taxon>metagenomes</taxon>
        <taxon>ecological metagenomes</taxon>
    </lineage>
</organism>
<protein>
    <recommendedName>
        <fullName evidence="5">Glycosyltransferase 2-like domain-containing protein</fullName>
    </recommendedName>
</protein>
<keyword evidence="3" id="KW-0808">Transferase</keyword>
<comment type="similarity">
    <text evidence="1">Belongs to the glycosyltransferase 2 family.</text>
</comment>
<evidence type="ECO:0000259" key="5">
    <source>
        <dbReference type="Pfam" id="PF00535"/>
    </source>
</evidence>
<accession>A0A3B1D1L3</accession>
<evidence type="ECO:0000256" key="4">
    <source>
        <dbReference type="SAM" id="Phobius"/>
    </source>
</evidence>
<gene>
    <name evidence="6" type="ORF">MNBD_NITROSPIRAE03-463</name>
</gene>
<evidence type="ECO:0000256" key="1">
    <source>
        <dbReference type="ARBA" id="ARBA00006739"/>
    </source>
</evidence>
<proteinExistence type="inferred from homology"/>
<reference evidence="6" key="1">
    <citation type="submission" date="2018-06" db="EMBL/GenBank/DDBJ databases">
        <authorList>
            <person name="Zhirakovskaya E."/>
        </authorList>
    </citation>
    <scope>NUCLEOTIDE SEQUENCE</scope>
</reference>
<dbReference type="InterPro" id="IPR001173">
    <property type="entry name" value="Glyco_trans_2-like"/>
</dbReference>
<dbReference type="InterPro" id="IPR029044">
    <property type="entry name" value="Nucleotide-diphossugar_trans"/>
</dbReference>
<dbReference type="EMBL" id="UOGI01000359">
    <property type="protein sequence ID" value="VAX34622.1"/>
    <property type="molecule type" value="Genomic_DNA"/>
</dbReference>
<evidence type="ECO:0000313" key="6">
    <source>
        <dbReference type="EMBL" id="VAX34622.1"/>
    </source>
</evidence>
<keyword evidence="4" id="KW-0472">Membrane</keyword>
<dbReference type="PANTHER" id="PTHR43179">
    <property type="entry name" value="RHAMNOSYLTRANSFERASE WBBL"/>
    <property type="match status" value="1"/>
</dbReference>
<dbReference type="CDD" id="cd04186">
    <property type="entry name" value="GT_2_like_c"/>
    <property type="match status" value="1"/>
</dbReference>
<feature type="domain" description="Glycosyltransferase 2-like" evidence="5">
    <location>
        <begin position="11"/>
        <end position="187"/>
    </location>
</feature>
<dbReference type="SUPFAM" id="SSF53448">
    <property type="entry name" value="Nucleotide-diphospho-sugar transferases"/>
    <property type="match status" value="1"/>
</dbReference>
<keyword evidence="4" id="KW-0812">Transmembrane</keyword>
<dbReference type="Pfam" id="PF00535">
    <property type="entry name" value="Glycos_transf_2"/>
    <property type="match status" value="1"/>
</dbReference>
<sequence length="474" mass="54867">MLNQLLPKVAILVVNWNKKTDVLNLLSSLRRFEYDQCKTLVVDNASTDGSVVAVREEYPEVTVVQNKENLGGTGGFNTGLRYILQGDMGEFDYIWLLDNDTRVEPSTLRELLNVAESDSRIGIAGSKIMNPERPGFIVELGANIDWKRGIYRPLMKNIPDRKDLKDYYDVGYVSVCSALVRVQAVRNIGLMDSRYFIICDDMDWGITFKRHGYRVVAVNRSITFHPAYSEKEGWSPASAYYKFRNLLLMFSKHAQKTSRILSLFHCMRRPIKKACFFWITGNPEIAKVYTLPVIDFFRNKWGRYDYQIDLPQDIRHYIQNVSNYKRFIIIPPGNRALTEKIIQKIRHEVENPYICLLIARERMHLFSDVDVDEIKVLDASKKFGYFRTLITLMREKFDFAVTAPGGGTGTFGNVSYAVKNVYAFDEDKKLFFESRIQPWKLFLLTILGNMTSLIVFPLVLIVSLRYRVKIIKNI</sequence>
<evidence type="ECO:0000256" key="3">
    <source>
        <dbReference type="ARBA" id="ARBA00022679"/>
    </source>
</evidence>
<keyword evidence="4" id="KW-1133">Transmembrane helix</keyword>
<name>A0A3B1D1L3_9ZZZZ</name>